<dbReference type="Proteomes" id="UP000180036">
    <property type="component" value="Unassembled WGS sequence"/>
</dbReference>
<protein>
    <submittedName>
        <fullName evidence="1">Uncharacterized protein</fullName>
    </submittedName>
</protein>
<comment type="caution">
    <text evidence="1">The sequence shown here is derived from an EMBL/GenBank/DDBJ whole genome shotgun (WGS) entry which is preliminary data.</text>
</comment>
<organism evidence="1 2">
    <name type="scientific">Bacillus amyloliquefaciens</name>
    <name type="common">Bacillus velezensis</name>
    <dbReference type="NCBI Taxonomy" id="1390"/>
    <lineage>
        <taxon>Bacteria</taxon>
        <taxon>Bacillati</taxon>
        <taxon>Bacillota</taxon>
        <taxon>Bacilli</taxon>
        <taxon>Bacillales</taxon>
        <taxon>Bacillaceae</taxon>
        <taxon>Bacillus</taxon>
        <taxon>Bacillus amyloliquefaciens group</taxon>
    </lineage>
</organism>
<dbReference type="AlphaFoldDB" id="A0AAP7NAS9"/>
<reference evidence="1 2" key="1">
    <citation type="submission" date="2016-10" db="EMBL/GenBank/DDBJ databases">
        <authorList>
            <person name="Marach S."/>
            <person name="Prathuangwong S."/>
            <person name="Takikawa Y."/>
            <person name="Dohra H."/>
        </authorList>
    </citation>
    <scope>NUCLEOTIDE SEQUENCE [LARGE SCALE GENOMIC DNA]</scope>
    <source>
        <strain evidence="1 2">K2</strain>
    </source>
</reference>
<evidence type="ECO:0000313" key="1">
    <source>
        <dbReference type="EMBL" id="OIK22078.1"/>
    </source>
</evidence>
<gene>
    <name evidence="1" type="ORF">BKP66_00440</name>
</gene>
<name>A0AAP7NAS9_BACAM</name>
<proteinExistence type="predicted"/>
<dbReference type="EMBL" id="MOEA01000001">
    <property type="protein sequence ID" value="OIK22078.1"/>
    <property type="molecule type" value="Genomic_DNA"/>
</dbReference>
<accession>A0AAP7NAS9</accession>
<sequence>MLMLFKFFMKYTRTNIVTIKIEEQSLQLFDLTVLVAFYDALAWPSASTMSVIKFSFKRGPPKKCGFHTLSHFHIKKAGILLKRFQLFLLFDLCQFSGNFLSLVQMLLPSPVTPDLGHMKGISDSL</sequence>
<evidence type="ECO:0000313" key="2">
    <source>
        <dbReference type="Proteomes" id="UP000180036"/>
    </source>
</evidence>